<protein>
    <submittedName>
        <fullName evidence="2">Uncharacterized protein</fullName>
    </submittedName>
</protein>
<name>A0A392PGK5_9FABA</name>
<evidence type="ECO:0000256" key="1">
    <source>
        <dbReference type="SAM" id="MobiDB-lite"/>
    </source>
</evidence>
<sequence length="72" mass="8499">MEERRQLEQIDRKRMRSTSTSKRCDMRLRSSVGSSDQSTSAAMDDAADSLLVWRNEKLKKKRRIEPGRTQWI</sequence>
<feature type="region of interest" description="Disordered" evidence="1">
    <location>
        <begin position="1"/>
        <end position="46"/>
    </location>
</feature>
<accession>A0A392PGK5</accession>
<dbReference type="EMBL" id="LXQA010079323">
    <property type="protein sequence ID" value="MCI11218.1"/>
    <property type="molecule type" value="Genomic_DNA"/>
</dbReference>
<keyword evidence="3" id="KW-1185">Reference proteome</keyword>
<organism evidence="2 3">
    <name type="scientific">Trifolium medium</name>
    <dbReference type="NCBI Taxonomy" id="97028"/>
    <lineage>
        <taxon>Eukaryota</taxon>
        <taxon>Viridiplantae</taxon>
        <taxon>Streptophyta</taxon>
        <taxon>Embryophyta</taxon>
        <taxon>Tracheophyta</taxon>
        <taxon>Spermatophyta</taxon>
        <taxon>Magnoliopsida</taxon>
        <taxon>eudicotyledons</taxon>
        <taxon>Gunneridae</taxon>
        <taxon>Pentapetalae</taxon>
        <taxon>rosids</taxon>
        <taxon>fabids</taxon>
        <taxon>Fabales</taxon>
        <taxon>Fabaceae</taxon>
        <taxon>Papilionoideae</taxon>
        <taxon>50 kb inversion clade</taxon>
        <taxon>NPAAA clade</taxon>
        <taxon>Hologalegina</taxon>
        <taxon>IRL clade</taxon>
        <taxon>Trifolieae</taxon>
        <taxon>Trifolium</taxon>
    </lineage>
</organism>
<evidence type="ECO:0000313" key="3">
    <source>
        <dbReference type="Proteomes" id="UP000265520"/>
    </source>
</evidence>
<comment type="caution">
    <text evidence="2">The sequence shown here is derived from an EMBL/GenBank/DDBJ whole genome shotgun (WGS) entry which is preliminary data.</text>
</comment>
<dbReference type="AlphaFoldDB" id="A0A392PGK5"/>
<proteinExistence type="predicted"/>
<feature type="compositionally biased region" description="Low complexity" evidence="1">
    <location>
        <begin position="34"/>
        <end position="44"/>
    </location>
</feature>
<dbReference type="Proteomes" id="UP000265520">
    <property type="component" value="Unassembled WGS sequence"/>
</dbReference>
<reference evidence="2 3" key="1">
    <citation type="journal article" date="2018" name="Front. Plant Sci.">
        <title>Red Clover (Trifolium pratense) and Zigzag Clover (T. medium) - A Picture of Genomic Similarities and Differences.</title>
        <authorList>
            <person name="Dluhosova J."/>
            <person name="Istvanek J."/>
            <person name="Nedelnik J."/>
            <person name="Repkova J."/>
        </authorList>
    </citation>
    <scope>NUCLEOTIDE SEQUENCE [LARGE SCALE GENOMIC DNA]</scope>
    <source>
        <strain evidence="3">cv. 10/8</strain>
        <tissue evidence="2">Leaf</tissue>
    </source>
</reference>
<feature type="compositionally biased region" description="Basic and acidic residues" evidence="1">
    <location>
        <begin position="1"/>
        <end position="12"/>
    </location>
</feature>
<evidence type="ECO:0000313" key="2">
    <source>
        <dbReference type="EMBL" id="MCI11218.1"/>
    </source>
</evidence>